<dbReference type="EMBL" id="BGZK01000510">
    <property type="protein sequence ID" value="GBP47802.1"/>
    <property type="molecule type" value="Genomic_DNA"/>
</dbReference>
<keyword evidence="2" id="KW-1185">Reference proteome</keyword>
<gene>
    <name evidence="1" type="ORF">EVAR_79651_1</name>
</gene>
<comment type="caution">
    <text evidence="1">The sequence shown here is derived from an EMBL/GenBank/DDBJ whole genome shotgun (WGS) entry which is preliminary data.</text>
</comment>
<accession>A0A4C1WBE5</accession>
<protein>
    <submittedName>
        <fullName evidence="1">Uncharacterized protein</fullName>
    </submittedName>
</protein>
<dbReference type="Proteomes" id="UP000299102">
    <property type="component" value="Unassembled WGS sequence"/>
</dbReference>
<evidence type="ECO:0000313" key="1">
    <source>
        <dbReference type="EMBL" id="GBP47802.1"/>
    </source>
</evidence>
<sequence length="147" mass="16378">MHISIHTEQKLHDIQNSLTALLSSRMLVSMTNPCIPRYTAKSRRLPIRKKYYIRVLGEYTTVSSHINENKACACLSTHLGFWAQIHCRLLDITKIAYPEDPGLAIAGRAGISSVVTSRRRTRAWRGANTITAGASSLHFRGLSIADC</sequence>
<evidence type="ECO:0000313" key="2">
    <source>
        <dbReference type="Proteomes" id="UP000299102"/>
    </source>
</evidence>
<proteinExistence type="predicted"/>
<reference evidence="1 2" key="1">
    <citation type="journal article" date="2019" name="Commun. Biol.">
        <title>The bagworm genome reveals a unique fibroin gene that provides high tensile strength.</title>
        <authorList>
            <person name="Kono N."/>
            <person name="Nakamura H."/>
            <person name="Ohtoshi R."/>
            <person name="Tomita M."/>
            <person name="Numata K."/>
            <person name="Arakawa K."/>
        </authorList>
    </citation>
    <scope>NUCLEOTIDE SEQUENCE [LARGE SCALE GENOMIC DNA]</scope>
</reference>
<dbReference type="AlphaFoldDB" id="A0A4C1WBE5"/>
<name>A0A4C1WBE5_EUMVA</name>
<organism evidence="1 2">
    <name type="scientific">Eumeta variegata</name>
    <name type="common">Bagworm moth</name>
    <name type="synonym">Eumeta japonica</name>
    <dbReference type="NCBI Taxonomy" id="151549"/>
    <lineage>
        <taxon>Eukaryota</taxon>
        <taxon>Metazoa</taxon>
        <taxon>Ecdysozoa</taxon>
        <taxon>Arthropoda</taxon>
        <taxon>Hexapoda</taxon>
        <taxon>Insecta</taxon>
        <taxon>Pterygota</taxon>
        <taxon>Neoptera</taxon>
        <taxon>Endopterygota</taxon>
        <taxon>Lepidoptera</taxon>
        <taxon>Glossata</taxon>
        <taxon>Ditrysia</taxon>
        <taxon>Tineoidea</taxon>
        <taxon>Psychidae</taxon>
        <taxon>Oiketicinae</taxon>
        <taxon>Eumeta</taxon>
    </lineage>
</organism>